<dbReference type="NCBIfam" id="NF033644">
    <property type="entry name" value="antiterm_UpxY"/>
    <property type="match status" value="1"/>
</dbReference>
<dbReference type="EMBL" id="QKZV01000002">
    <property type="protein sequence ID" value="PZX64710.1"/>
    <property type="molecule type" value="Genomic_DNA"/>
</dbReference>
<dbReference type="GO" id="GO:0031564">
    <property type="term" value="P:transcription antitermination"/>
    <property type="evidence" value="ECO:0007669"/>
    <property type="project" value="UniProtKB-KW"/>
</dbReference>
<dbReference type="SMART" id="SM00738">
    <property type="entry name" value="NGN"/>
    <property type="match status" value="1"/>
</dbReference>
<dbReference type="Pfam" id="PF02357">
    <property type="entry name" value="NusG"/>
    <property type="match status" value="1"/>
</dbReference>
<dbReference type="Proteomes" id="UP000249720">
    <property type="component" value="Unassembled WGS sequence"/>
</dbReference>
<feature type="domain" description="NusG-like N-terminal" evidence="4">
    <location>
        <begin position="4"/>
        <end position="101"/>
    </location>
</feature>
<dbReference type="PANTHER" id="PTHR30265">
    <property type="entry name" value="RHO-INTERACTING TRANSCRIPTION TERMINATION FACTOR NUSG"/>
    <property type="match status" value="1"/>
</dbReference>
<dbReference type="SUPFAM" id="SSF82679">
    <property type="entry name" value="N-utilization substance G protein NusG, N-terminal domain"/>
    <property type="match status" value="1"/>
</dbReference>
<sequence length="175" mass="20518">MALEKKWYAVYTKPKWEKKVVQLLNKKNITNYCPFNKVIKQWSDRKKTSYEPLFRSYIFVQISEKEKIETRNTDGVLYFVTHEGKPAVIKEEEITLIQSFLEQYNNVTVESNRIHCNDTIRIIEGPLKKYEGKVLAVYKKSIKVILPSIGYAMVAEIDVHHVEKIDNNRTNSMSA</sequence>
<reference evidence="5 6" key="1">
    <citation type="submission" date="2018-06" db="EMBL/GenBank/DDBJ databases">
        <title>Genomic Encyclopedia of Archaeal and Bacterial Type Strains, Phase II (KMG-II): from individual species to whole genera.</title>
        <authorList>
            <person name="Goeker M."/>
        </authorList>
    </citation>
    <scope>NUCLEOTIDE SEQUENCE [LARGE SCALE GENOMIC DNA]</scope>
    <source>
        <strain evidence="5 6">DSM 23241</strain>
    </source>
</reference>
<dbReference type="InterPro" id="IPR036735">
    <property type="entry name" value="NGN_dom_sf"/>
</dbReference>
<keyword evidence="6" id="KW-1185">Reference proteome</keyword>
<dbReference type="CDD" id="cd09895">
    <property type="entry name" value="NGN_SP_UpxY"/>
    <property type="match status" value="1"/>
</dbReference>
<dbReference type="GO" id="GO:0003735">
    <property type="term" value="F:structural constituent of ribosome"/>
    <property type="evidence" value="ECO:0007669"/>
    <property type="project" value="InterPro"/>
</dbReference>
<dbReference type="InterPro" id="IPR006645">
    <property type="entry name" value="NGN-like_dom"/>
</dbReference>
<proteinExistence type="predicted"/>
<evidence type="ECO:0000313" key="6">
    <source>
        <dbReference type="Proteomes" id="UP000249720"/>
    </source>
</evidence>
<dbReference type="Gene3D" id="3.30.70.940">
    <property type="entry name" value="NusG, N-terminal domain"/>
    <property type="match status" value="1"/>
</dbReference>
<dbReference type="InterPro" id="IPR008991">
    <property type="entry name" value="Translation_prot_SH3-like_sf"/>
</dbReference>
<name>A0A2W7S1S6_9BACT</name>
<keyword evidence="3" id="KW-0804">Transcription</keyword>
<dbReference type="InterPro" id="IPR005825">
    <property type="entry name" value="Ribosomal_uL24_CS"/>
</dbReference>
<dbReference type="PANTHER" id="PTHR30265:SF4">
    <property type="entry name" value="KOW MOTIF FAMILY PROTEIN, EXPRESSED"/>
    <property type="match status" value="1"/>
</dbReference>
<keyword evidence="2" id="KW-0805">Transcription regulation</keyword>
<evidence type="ECO:0000256" key="3">
    <source>
        <dbReference type="ARBA" id="ARBA00023163"/>
    </source>
</evidence>
<gene>
    <name evidence="5" type="ORF">LX80_00910</name>
</gene>
<dbReference type="InterPro" id="IPR043425">
    <property type="entry name" value="NusG-like"/>
</dbReference>
<dbReference type="RefSeq" id="WP_111293862.1">
    <property type="nucleotide sequence ID" value="NZ_QKZV01000002.1"/>
</dbReference>
<evidence type="ECO:0000256" key="1">
    <source>
        <dbReference type="ARBA" id="ARBA00022814"/>
    </source>
</evidence>
<evidence type="ECO:0000256" key="2">
    <source>
        <dbReference type="ARBA" id="ARBA00023015"/>
    </source>
</evidence>
<dbReference type="AlphaFoldDB" id="A0A2W7S1S6"/>
<protein>
    <submittedName>
        <fullName evidence="5">Transcription antitermination factor NusG</fullName>
    </submittedName>
</protein>
<accession>A0A2W7S1S6</accession>
<comment type="caution">
    <text evidence="5">The sequence shown here is derived from an EMBL/GenBank/DDBJ whole genome shotgun (WGS) entry which is preliminary data.</text>
</comment>
<dbReference type="GO" id="GO:0006412">
    <property type="term" value="P:translation"/>
    <property type="evidence" value="ECO:0007669"/>
    <property type="project" value="InterPro"/>
</dbReference>
<dbReference type="OrthoDB" id="9796143at2"/>
<evidence type="ECO:0000313" key="5">
    <source>
        <dbReference type="EMBL" id="PZX64710.1"/>
    </source>
</evidence>
<organism evidence="5 6">
    <name type="scientific">Hydrotalea sandarakina</name>
    <dbReference type="NCBI Taxonomy" id="1004304"/>
    <lineage>
        <taxon>Bacteria</taxon>
        <taxon>Pseudomonadati</taxon>
        <taxon>Bacteroidota</taxon>
        <taxon>Chitinophagia</taxon>
        <taxon>Chitinophagales</taxon>
        <taxon>Chitinophagaceae</taxon>
        <taxon>Hydrotalea</taxon>
    </lineage>
</organism>
<dbReference type="PROSITE" id="PS01108">
    <property type="entry name" value="RIBOSOMAL_L24"/>
    <property type="match status" value="1"/>
</dbReference>
<dbReference type="CDD" id="cd06091">
    <property type="entry name" value="KOW_NusG"/>
    <property type="match status" value="1"/>
</dbReference>
<evidence type="ECO:0000259" key="4">
    <source>
        <dbReference type="SMART" id="SM00738"/>
    </source>
</evidence>
<keyword evidence="1" id="KW-0889">Transcription antitermination</keyword>
<dbReference type="GO" id="GO:0006354">
    <property type="term" value="P:DNA-templated transcription elongation"/>
    <property type="evidence" value="ECO:0007669"/>
    <property type="project" value="InterPro"/>
</dbReference>
<dbReference type="SUPFAM" id="SSF50104">
    <property type="entry name" value="Translation proteins SH3-like domain"/>
    <property type="match status" value="1"/>
</dbReference>
<dbReference type="GO" id="GO:0005840">
    <property type="term" value="C:ribosome"/>
    <property type="evidence" value="ECO:0007669"/>
    <property type="project" value="InterPro"/>
</dbReference>